<protein>
    <recommendedName>
        <fullName evidence="4">Fatty acyl-CoA reductase</fullName>
        <ecNumber evidence="4">1.2.1.84</ecNumber>
    </recommendedName>
</protein>
<evidence type="ECO:0000313" key="8">
    <source>
        <dbReference type="Proteomes" id="UP000499080"/>
    </source>
</evidence>
<reference evidence="7 8" key="1">
    <citation type="journal article" date="2019" name="Sci. Rep.">
        <title>Orb-weaving spider Araneus ventricosus genome elucidates the spidroin gene catalogue.</title>
        <authorList>
            <person name="Kono N."/>
            <person name="Nakamura H."/>
            <person name="Ohtoshi R."/>
            <person name="Moran D.A.P."/>
            <person name="Shinohara A."/>
            <person name="Yoshida Y."/>
            <person name="Fujiwara M."/>
            <person name="Mori M."/>
            <person name="Tomita M."/>
            <person name="Arakawa K."/>
        </authorList>
    </citation>
    <scope>NUCLEOTIDE SEQUENCE [LARGE SCALE GENOMIC DNA]</scope>
</reference>
<keyword evidence="4" id="KW-0560">Oxidoreductase</keyword>
<evidence type="ECO:0000256" key="4">
    <source>
        <dbReference type="RuleBase" id="RU363097"/>
    </source>
</evidence>
<evidence type="ECO:0000256" key="3">
    <source>
        <dbReference type="ARBA" id="ARBA00023098"/>
    </source>
</evidence>
<evidence type="ECO:0000256" key="2">
    <source>
        <dbReference type="ARBA" id="ARBA00022516"/>
    </source>
</evidence>
<name>A0A4Y2D1I9_ARAVE</name>
<keyword evidence="4" id="KW-0521">NADP</keyword>
<feature type="domain" description="Fatty acyl-CoA reductase C-terminal" evidence="5">
    <location>
        <begin position="405"/>
        <end position="498"/>
    </location>
</feature>
<proteinExistence type="inferred from homology"/>
<keyword evidence="8" id="KW-1185">Reference proteome</keyword>
<evidence type="ECO:0000256" key="1">
    <source>
        <dbReference type="ARBA" id="ARBA00005928"/>
    </source>
</evidence>
<evidence type="ECO:0000259" key="5">
    <source>
        <dbReference type="Pfam" id="PF03015"/>
    </source>
</evidence>
<dbReference type="GO" id="GO:0080019">
    <property type="term" value="F:alcohol-forming very long-chain fatty acyl-CoA reductase activity"/>
    <property type="evidence" value="ECO:0007669"/>
    <property type="project" value="InterPro"/>
</dbReference>
<dbReference type="Proteomes" id="UP000499080">
    <property type="component" value="Unassembled WGS sequence"/>
</dbReference>
<dbReference type="AlphaFoldDB" id="A0A4Y2D1I9"/>
<keyword evidence="2 4" id="KW-0444">Lipid biosynthesis</keyword>
<dbReference type="EC" id="1.2.1.84" evidence="4"/>
<dbReference type="Gene3D" id="3.40.50.720">
    <property type="entry name" value="NAD(P)-binding Rossmann-like Domain"/>
    <property type="match status" value="1"/>
</dbReference>
<sequence length="568" mass="64965">MPIAKRYLVATFQLGKYTVSHLNLQAVDQRDFFSMMDEEIKAKPKISDVFNRKTVFLTGGNGFLGKVLLEKLLRCCPGIFKIIVLLNNAYEMEVFEKKRKRLLESSVFDRLKQESPSMFCKLHFVAGDVTVCNLGLKNEDLVRIHEDVSFVFHCAASVRFEDKPRTTMVINVVGVDCVAKLCLNIRNLQALVHVSTAYSFCHHPIISEDVCLEKLPICVMQDFKNMDDDRIEWICNSYRKNRPSNYQYSKALAETLIVKEYSNKLPIIIVRPGIITAAVKEPFPGWIDNYNGPSGFIAMSVKGVLKTLLVKEGVYADWIPVDVVANTLIAAAYFLLTQKSSLCFDSSNVPVVNCVCPETKRINWHEVVRICLPLLDKYPSATPFLTPGGVVTTSETIHEICKYVLHFFPAAAYDVYRLICRVQSPGMIGTYRRIHGAILHLQLYTTRRFYFTSKNLDAMNENMHPDDKEEFLIDQEKIDWNQYLEDYVHGVRLFYLKESDDNLNLARQKLARRRLIFSCLKMIPVGVLLIYILKKFHKSQVAANMLARLSSINALYIGKFVNKLRSAC</sequence>
<dbReference type="PANTHER" id="PTHR11011:SF116">
    <property type="entry name" value="FATTY ACYL-COA REDUCTASE CG5065-RELATED"/>
    <property type="match status" value="1"/>
</dbReference>
<dbReference type="Pfam" id="PF03015">
    <property type="entry name" value="Sterile"/>
    <property type="match status" value="1"/>
</dbReference>
<dbReference type="PANTHER" id="PTHR11011">
    <property type="entry name" value="MALE STERILITY PROTEIN 2-RELATED"/>
    <property type="match status" value="1"/>
</dbReference>
<dbReference type="InterPro" id="IPR013120">
    <property type="entry name" value="FAR_NAD-bd"/>
</dbReference>
<gene>
    <name evidence="7" type="primary">Far1_1</name>
    <name evidence="7" type="ORF">AVEN_21908_1</name>
</gene>
<comment type="catalytic activity">
    <reaction evidence="4">
        <text>a long-chain fatty acyl-CoA + 2 NADPH + 2 H(+) = a long-chain primary fatty alcohol + 2 NADP(+) + CoA</text>
        <dbReference type="Rhea" id="RHEA:52716"/>
        <dbReference type="ChEBI" id="CHEBI:15378"/>
        <dbReference type="ChEBI" id="CHEBI:57287"/>
        <dbReference type="ChEBI" id="CHEBI:57783"/>
        <dbReference type="ChEBI" id="CHEBI:58349"/>
        <dbReference type="ChEBI" id="CHEBI:77396"/>
        <dbReference type="ChEBI" id="CHEBI:83139"/>
        <dbReference type="EC" id="1.2.1.84"/>
    </reaction>
</comment>
<dbReference type="InterPro" id="IPR026055">
    <property type="entry name" value="FAR"/>
</dbReference>
<dbReference type="InterPro" id="IPR036291">
    <property type="entry name" value="NAD(P)-bd_dom_sf"/>
</dbReference>
<dbReference type="Pfam" id="PF07993">
    <property type="entry name" value="NAD_binding_4"/>
    <property type="match status" value="1"/>
</dbReference>
<dbReference type="GO" id="GO:0035336">
    <property type="term" value="P:long-chain fatty-acyl-CoA metabolic process"/>
    <property type="evidence" value="ECO:0007669"/>
    <property type="project" value="TreeGrafter"/>
</dbReference>
<dbReference type="CDD" id="cd09071">
    <property type="entry name" value="FAR_C"/>
    <property type="match status" value="1"/>
</dbReference>
<comment type="caution">
    <text evidence="7">The sequence shown here is derived from an EMBL/GenBank/DDBJ whole genome shotgun (WGS) entry which is preliminary data.</text>
</comment>
<dbReference type="GO" id="GO:0005777">
    <property type="term" value="C:peroxisome"/>
    <property type="evidence" value="ECO:0007669"/>
    <property type="project" value="TreeGrafter"/>
</dbReference>
<evidence type="ECO:0000259" key="6">
    <source>
        <dbReference type="Pfam" id="PF07993"/>
    </source>
</evidence>
<organism evidence="7 8">
    <name type="scientific">Araneus ventricosus</name>
    <name type="common">Orbweaver spider</name>
    <name type="synonym">Epeira ventricosa</name>
    <dbReference type="NCBI Taxonomy" id="182803"/>
    <lineage>
        <taxon>Eukaryota</taxon>
        <taxon>Metazoa</taxon>
        <taxon>Ecdysozoa</taxon>
        <taxon>Arthropoda</taxon>
        <taxon>Chelicerata</taxon>
        <taxon>Arachnida</taxon>
        <taxon>Araneae</taxon>
        <taxon>Araneomorphae</taxon>
        <taxon>Entelegynae</taxon>
        <taxon>Araneoidea</taxon>
        <taxon>Araneidae</taxon>
        <taxon>Araneus</taxon>
    </lineage>
</organism>
<dbReference type="SUPFAM" id="SSF51735">
    <property type="entry name" value="NAD(P)-binding Rossmann-fold domains"/>
    <property type="match status" value="1"/>
</dbReference>
<evidence type="ECO:0000313" key="7">
    <source>
        <dbReference type="EMBL" id="GBM10580.1"/>
    </source>
</evidence>
<comment type="similarity">
    <text evidence="1 4">Belongs to the fatty acyl-CoA reductase family.</text>
</comment>
<dbReference type="GO" id="GO:0102965">
    <property type="term" value="F:alcohol-forming long-chain fatty acyl-CoA reductase activity"/>
    <property type="evidence" value="ECO:0007669"/>
    <property type="project" value="UniProtKB-EC"/>
</dbReference>
<dbReference type="InterPro" id="IPR033640">
    <property type="entry name" value="FAR_C"/>
</dbReference>
<feature type="domain" description="Thioester reductase (TE)" evidence="6">
    <location>
        <begin position="57"/>
        <end position="327"/>
    </location>
</feature>
<dbReference type="OrthoDB" id="429813at2759"/>
<dbReference type="EMBL" id="BGPR01000288">
    <property type="protein sequence ID" value="GBM10580.1"/>
    <property type="molecule type" value="Genomic_DNA"/>
</dbReference>
<accession>A0A4Y2D1I9</accession>
<dbReference type="CDD" id="cd05236">
    <property type="entry name" value="FAR-N_SDR_e"/>
    <property type="match status" value="1"/>
</dbReference>
<comment type="function">
    <text evidence="4">Catalyzes the reduction of fatty acyl-CoA to fatty alcohols.</text>
</comment>
<keyword evidence="3 4" id="KW-0443">Lipid metabolism</keyword>